<dbReference type="InterPro" id="IPR040454">
    <property type="entry name" value="TF_IIIC_Tfc1/Sfc1"/>
</dbReference>
<dbReference type="InterPro" id="IPR019136">
    <property type="entry name" value="TF_IIIC_su-5_HTH"/>
</dbReference>
<gene>
    <name evidence="9" type="primary">LOC117231278</name>
</gene>
<name>A0A6J3JYU7_9HYME</name>
<dbReference type="GO" id="GO:0001003">
    <property type="term" value="F:RNA polymerase III type 2 promoter sequence-specific DNA binding"/>
    <property type="evidence" value="ECO:0007669"/>
    <property type="project" value="TreeGrafter"/>
</dbReference>
<evidence type="ECO:0000259" key="6">
    <source>
        <dbReference type="Pfam" id="PF09734"/>
    </source>
</evidence>
<feature type="compositionally biased region" description="Low complexity" evidence="5">
    <location>
        <begin position="166"/>
        <end position="176"/>
    </location>
</feature>
<feature type="domain" description="Transcription factor IIIC subunit 5 HTH" evidence="6">
    <location>
        <begin position="339"/>
        <end position="482"/>
    </location>
</feature>
<dbReference type="AlphaFoldDB" id="A0A6J3JYU7"/>
<keyword evidence="2" id="KW-0238">DNA-binding</keyword>
<dbReference type="KEGG" id="bvk:117231278"/>
<evidence type="ECO:0000256" key="3">
    <source>
        <dbReference type="ARBA" id="ARBA00023163"/>
    </source>
</evidence>
<dbReference type="GO" id="GO:0001002">
    <property type="term" value="F:RNA polymerase III type 1 promoter sequence-specific DNA binding"/>
    <property type="evidence" value="ECO:0007669"/>
    <property type="project" value="TreeGrafter"/>
</dbReference>
<dbReference type="RefSeq" id="XP_033345471.1">
    <property type="nucleotide sequence ID" value="XM_033489580.1"/>
</dbReference>
<feature type="region of interest" description="Disordered" evidence="5">
    <location>
        <begin position="1"/>
        <end position="56"/>
    </location>
</feature>
<dbReference type="Pfam" id="PF09734">
    <property type="entry name" value="Tau95"/>
    <property type="match status" value="1"/>
</dbReference>
<sequence>MSTSSDVSNENLEVQDGKDEDIKIEDYQKEIDSDDSYSDIPEASNDDNTEDNQNNVDNCQENEYVGPVLPGGHRFDKKFICVKYPGNVINPDKAVETLGGIQSISTAVNTPNRRLELRFRPDDIFCKPTCGDRHNTNGFLLRIRIKKSRVKKAEEAEAKQQRKSSRSTVIVSDSSIGDNENTENNVDKVNLPQTRDNKDQQEQLMTELIDRVQSCSFNTPNNPVPGPSHRVYSENNADLRDQSLNTNEVNISKNKKDIPPTFDRNKYEDLSEDKDYTLPKLQILGRVDTEFRFTSLCDFQYLPMTQSKENPKKLECIYHKIYPSNIPHYSWLKNDVPYFLPPAAFSRMDTVQQYVPKTEINSYPENIIGKCRKRKIGFSNFIYFSTSEVPSKPPTGIETAMKVKFIQSIHFEQIRQIFEERPIWSKNAIIYKTKFSSERLKILLPAVAYYFVTGPWKIMWVKLGYDPRKDISARKYQTLDYRLKSMHGLGSTVKCKRNYSEYTLPYKSTSAAKQKTIVQSVISSREQSPKKEQDLSEDVYIYREGIVPPSKQMFYQYCDVLVDEIQEMLAKLPDPLPGIRCHEKRGWLPVGFDAQCREIINRQVRAVLRKQMNIPEDHPTSLPRKRKSGIKLKLNKLRAKQRKKKNDSVSSAEESEGKYDQSETNVIAIENE</sequence>
<evidence type="ECO:0000256" key="4">
    <source>
        <dbReference type="ARBA" id="ARBA00023242"/>
    </source>
</evidence>
<evidence type="ECO:0000256" key="1">
    <source>
        <dbReference type="ARBA" id="ARBA00004123"/>
    </source>
</evidence>
<dbReference type="GO" id="GO:0000127">
    <property type="term" value="C:transcription factor TFIIIC complex"/>
    <property type="evidence" value="ECO:0007669"/>
    <property type="project" value="InterPro"/>
</dbReference>
<evidence type="ECO:0000256" key="5">
    <source>
        <dbReference type="SAM" id="MobiDB-lite"/>
    </source>
</evidence>
<dbReference type="InterPro" id="IPR041499">
    <property type="entry name" value="Tfc1/Sfc1_N"/>
</dbReference>
<feature type="compositionally biased region" description="Polar residues" evidence="5">
    <location>
        <begin position="1"/>
        <end position="12"/>
    </location>
</feature>
<keyword evidence="8" id="KW-1185">Reference proteome</keyword>
<evidence type="ECO:0000259" key="7">
    <source>
        <dbReference type="Pfam" id="PF17682"/>
    </source>
</evidence>
<accession>A0A6J3JYU7</accession>
<dbReference type="Gene3D" id="3.30.200.160">
    <property type="entry name" value="TFIIIC, subcomplex tauA, subunit Sfc1, barrel domain"/>
    <property type="match status" value="1"/>
</dbReference>
<keyword evidence="3" id="KW-0804">Transcription</keyword>
<evidence type="ECO:0000256" key="2">
    <source>
        <dbReference type="ARBA" id="ARBA00023125"/>
    </source>
</evidence>
<feature type="compositionally biased region" description="Basic and acidic residues" evidence="5">
    <location>
        <begin position="15"/>
        <end position="31"/>
    </location>
</feature>
<dbReference type="InterPro" id="IPR042536">
    <property type="entry name" value="TFIIIC_tauA_Sfc1"/>
</dbReference>
<feature type="compositionally biased region" description="Basic residues" evidence="5">
    <location>
        <begin position="623"/>
        <end position="645"/>
    </location>
</feature>
<comment type="subcellular location">
    <subcellularLocation>
        <location evidence="1">Nucleus</location>
    </subcellularLocation>
</comment>
<feature type="domain" description="Transcription factor IIIC subunit Tfc1/Sfc1 triple barrel" evidence="7">
    <location>
        <begin position="80"/>
        <end position="163"/>
    </location>
</feature>
<dbReference type="Proteomes" id="UP000504631">
    <property type="component" value="Unplaced"/>
</dbReference>
<evidence type="ECO:0000313" key="8">
    <source>
        <dbReference type="Proteomes" id="UP000504631"/>
    </source>
</evidence>
<dbReference type="GO" id="GO:0006384">
    <property type="term" value="P:transcription initiation at RNA polymerase III promoter"/>
    <property type="evidence" value="ECO:0007669"/>
    <property type="project" value="InterPro"/>
</dbReference>
<keyword evidence="4" id="KW-0539">Nucleus</keyword>
<dbReference type="GeneID" id="117231278"/>
<organism evidence="8 9">
    <name type="scientific">Bombus vosnesenskii</name>
    <dbReference type="NCBI Taxonomy" id="207650"/>
    <lineage>
        <taxon>Eukaryota</taxon>
        <taxon>Metazoa</taxon>
        <taxon>Ecdysozoa</taxon>
        <taxon>Arthropoda</taxon>
        <taxon>Hexapoda</taxon>
        <taxon>Insecta</taxon>
        <taxon>Pterygota</taxon>
        <taxon>Neoptera</taxon>
        <taxon>Endopterygota</taxon>
        <taxon>Hymenoptera</taxon>
        <taxon>Apocrita</taxon>
        <taxon>Aculeata</taxon>
        <taxon>Apoidea</taxon>
        <taxon>Anthophila</taxon>
        <taxon>Apidae</taxon>
        <taxon>Bombus</taxon>
        <taxon>Pyrobombus</taxon>
    </lineage>
</organism>
<reference evidence="9" key="1">
    <citation type="submission" date="2025-08" db="UniProtKB">
        <authorList>
            <consortium name="RefSeq"/>
        </authorList>
    </citation>
    <scope>IDENTIFICATION</scope>
    <source>
        <tissue evidence="9">Muscle</tissue>
    </source>
</reference>
<dbReference type="PANTHER" id="PTHR13230">
    <property type="entry name" value="GENERAL TRANSCRIPTION FACTOR IIIC, POLYPEPTIDE 5"/>
    <property type="match status" value="1"/>
</dbReference>
<proteinExistence type="predicted"/>
<feature type="region of interest" description="Disordered" evidence="5">
    <location>
        <begin position="154"/>
        <end position="196"/>
    </location>
</feature>
<feature type="region of interest" description="Disordered" evidence="5">
    <location>
        <begin position="611"/>
        <end position="672"/>
    </location>
</feature>
<protein>
    <submittedName>
        <fullName evidence="9">General transcription factor 3C polypeptide 5</fullName>
    </submittedName>
</protein>
<dbReference type="Pfam" id="PF17682">
    <property type="entry name" value="Tau95_N"/>
    <property type="match status" value="1"/>
</dbReference>
<dbReference type="PANTHER" id="PTHR13230:SF5">
    <property type="entry name" value="GENERAL TRANSCRIPTION FACTOR 3C POLYPEPTIDE 5"/>
    <property type="match status" value="1"/>
</dbReference>
<dbReference type="GO" id="GO:0005634">
    <property type="term" value="C:nucleus"/>
    <property type="evidence" value="ECO:0007669"/>
    <property type="project" value="UniProtKB-SubCell"/>
</dbReference>
<evidence type="ECO:0000313" key="9">
    <source>
        <dbReference type="RefSeq" id="XP_033345471.1"/>
    </source>
</evidence>